<keyword evidence="5" id="KW-0752">Steroid biosynthesis</keyword>
<name>V4AFY9_LOTGI</name>
<keyword evidence="7" id="KW-0756">Sterol biosynthesis</keyword>
<dbReference type="HOGENOM" id="CLU_072128_0_0_1"/>
<evidence type="ECO:0000256" key="3">
    <source>
        <dbReference type="ARBA" id="ARBA00022516"/>
    </source>
</evidence>
<feature type="transmembrane region" description="Helical" evidence="14">
    <location>
        <begin position="147"/>
        <end position="165"/>
    </location>
</feature>
<dbReference type="InterPro" id="IPR033118">
    <property type="entry name" value="EXPERA"/>
</dbReference>
<evidence type="ECO:0000256" key="9">
    <source>
        <dbReference type="ARBA" id="ARBA00023136"/>
    </source>
</evidence>
<keyword evidence="6 13" id="KW-1133">Transmembrane helix</keyword>
<dbReference type="STRING" id="225164.V4AFY9"/>
<comment type="similarity">
    <text evidence="2">Belongs to the EBP family.</text>
</comment>
<dbReference type="GO" id="GO:0016020">
    <property type="term" value="C:membrane"/>
    <property type="evidence" value="ECO:0007669"/>
    <property type="project" value="UniProtKB-SubCell"/>
</dbReference>
<evidence type="ECO:0000313" key="17">
    <source>
        <dbReference type="Proteomes" id="UP000030746"/>
    </source>
</evidence>
<accession>V4AFY9</accession>
<dbReference type="GO" id="GO:0000247">
    <property type="term" value="F:C-8 sterol isomerase activity"/>
    <property type="evidence" value="ECO:0007669"/>
    <property type="project" value="TreeGrafter"/>
</dbReference>
<dbReference type="InterPro" id="IPR007905">
    <property type="entry name" value="EBP"/>
</dbReference>
<dbReference type="KEGG" id="lgi:LOTGIDRAFT_188540"/>
<protein>
    <recommendedName>
        <fullName evidence="15">EXPERA domain-containing protein</fullName>
    </recommendedName>
</protein>
<feature type="domain" description="EXPERA" evidence="15">
    <location>
        <begin position="60"/>
        <end position="203"/>
    </location>
</feature>
<dbReference type="OrthoDB" id="58557at2759"/>
<dbReference type="GO" id="GO:0006695">
    <property type="term" value="P:cholesterol biosynthetic process"/>
    <property type="evidence" value="ECO:0007669"/>
    <property type="project" value="TreeGrafter"/>
</dbReference>
<dbReference type="PROSITE" id="PS51751">
    <property type="entry name" value="EXPERA"/>
    <property type="match status" value="1"/>
</dbReference>
<dbReference type="Proteomes" id="UP000030746">
    <property type="component" value="Unassembled WGS sequence"/>
</dbReference>
<evidence type="ECO:0000256" key="6">
    <source>
        <dbReference type="ARBA" id="ARBA00022989"/>
    </source>
</evidence>
<evidence type="ECO:0000256" key="2">
    <source>
        <dbReference type="ARBA" id="ARBA00008337"/>
    </source>
</evidence>
<keyword evidence="12" id="KW-0413">Isomerase</keyword>
<dbReference type="AlphaFoldDB" id="V4AFY9"/>
<keyword evidence="17" id="KW-1185">Reference proteome</keyword>
<gene>
    <name evidence="16" type="ORF">LOTGIDRAFT_188540</name>
</gene>
<sequence length="230" mass="26547">MVPNSSVKHPYYPQDIALPHYVPNDKELSVLLGGMFGSVGLFMVFTWFFSGRSKTKFSTTERLILCWFMMCGLIHTFLEGYFSLFHATIAGEMTFLAQVWKEYSKGDSRYLTSDTFVLCMESITAAIDGPLSFLALVAYFRQSSYRYILQLIVSICQLYGDVLYFMTEIKEGFSHGDHGHPLYFWFYFLFMNLIWIVVPICLIFHASSHLADSQSKADQSFKTGRNKKRH</sequence>
<dbReference type="CTD" id="20244800"/>
<keyword evidence="9 13" id="KW-0472">Membrane</keyword>
<evidence type="ECO:0000256" key="12">
    <source>
        <dbReference type="ARBA" id="ARBA00023235"/>
    </source>
</evidence>
<dbReference type="Pfam" id="PF05241">
    <property type="entry name" value="EBP"/>
    <property type="match status" value="1"/>
</dbReference>
<evidence type="ECO:0000256" key="8">
    <source>
        <dbReference type="ARBA" id="ARBA00023098"/>
    </source>
</evidence>
<proteinExistence type="inferred from homology"/>
<keyword evidence="11" id="KW-0753">Steroid metabolism</keyword>
<dbReference type="EMBL" id="KB201611">
    <property type="protein sequence ID" value="ESO95822.1"/>
    <property type="molecule type" value="Genomic_DNA"/>
</dbReference>
<keyword evidence="3" id="KW-0444">Lipid biosynthesis</keyword>
<feature type="transmembrane region" description="Helical" evidence="14">
    <location>
        <begin position="185"/>
        <end position="206"/>
    </location>
</feature>
<dbReference type="GO" id="GO:0005783">
    <property type="term" value="C:endoplasmic reticulum"/>
    <property type="evidence" value="ECO:0007669"/>
    <property type="project" value="TreeGrafter"/>
</dbReference>
<dbReference type="GeneID" id="20244800"/>
<organism evidence="16 17">
    <name type="scientific">Lottia gigantea</name>
    <name type="common">Giant owl limpet</name>
    <dbReference type="NCBI Taxonomy" id="225164"/>
    <lineage>
        <taxon>Eukaryota</taxon>
        <taxon>Metazoa</taxon>
        <taxon>Spiralia</taxon>
        <taxon>Lophotrochozoa</taxon>
        <taxon>Mollusca</taxon>
        <taxon>Gastropoda</taxon>
        <taxon>Patellogastropoda</taxon>
        <taxon>Lottioidea</taxon>
        <taxon>Lottiidae</taxon>
        <taxon>Lottia</taxon>
    </lineage>
</organism>
<dbReference type="OMA" id="VIEGWFC"/>
<evidence type="ECO:0000313" key="16">
    <source>
        <dbReference type="EMBL" id="ESO95822.1"/>
    </source>
</evidence>
<evidence type="ECO:0000256" key="1">
    <source>
        <dbReference type="ARBA" id="ARBA00004141"/>
    </source>
</evidence>
<evidence type="ECO:0000256" key="11">
    <source>
        <dbReference type="ARBA" id="ARBA00023221"/>
    </source>
</evidence>
<evidence type="ECO:0000256" key="5">
    <source>
        <dbReference type="ARBA" id="ARBA00022955"/>
    </source>
</evidence>
<keyword evidence="4 13" id="KW-0812">Transmembrane</keyword>
<dbReference type="RefSeq" id="XP_009053664.1">
    <property type="nucleotide sequence ID" value="XM_009055416.1"/>
</dbReference>
<evidence type="ECO:0000256" key="10">
    <source>
        <dbReference type="ARBA" id="ARBA00023166"/>
    </source>
</evidence>
<evidence type="ECO:0000256" key="7">
    <source>
        <dbReference type="ARBA" id="ARBA00023011"/>
    </source>
</evidence>
<evidence type="ECO:0000256" key="14">
    <source>
        <dbReference type="SAM" id="Phobius"/>
    </source>
</evidence>
<dbReference type="PANTHER" id="PTHR14207:SF0">
    <property type="entry name" value="3-BETA-HYDROXYSTEROID-DELTA(8),DELTA(7)-ISOMERASE"/>
    <property type="match status" value="1"/>
</dbReference>
<reference evidence="16 17" key="1">
    <citation type="journal article" date="2013" name="Nature">
        <title>Insights into bilaterian evolution from three spiralian genomes.</title>
        <authorList>
            <person name="Simakov O."/>
            <person name="Marletaz F."/>
            <person name="Cho S.J."/>
            <person name="Edsinger-Gonzales E."/>
            <person name="Havlak P."/>
            <person name="Hellsten U."/>
            <person name="Kuo D.H."/>
            <person name="Larsson T."/>
            <person name="Lv J."/>
            <person name="Arendt D."/>
            <person name="Savage R."/>
            <person name="Osoegawa K."/>
            <person name="de Jong P."/>
            <person name="Grimwood J."/>
            <person name="Chapman J.A."/>
            <person name="Shapiro H."/>
            <person name="Aerts A."/>
            <person name="Otillar R.P."/>
            <person name="Terry A.Y."/>
            <person name="Boore J.L."/>
            <person name="Grigoriev I.V."/>
            <person name="Lindberg D.R."/>
            <person name="Seaver E.C."/>
            <person name="Weisblat D.A."/>
            <person name="Putnam N.H."/>
            <person name="Rokhsar D.S."/>
        </authorList>
    </citation>
    <scope>NUCLEOTIDE SEQUENCE [LARGE SCALE GENOMIC DNA]</scope>
</reference>
<evidence type="ECO:0000256" key="4">
    <source>
        <dbReference type="ARBA" id="ARBA00022692"/>
    </source>
</evidence>
<keyword evidence="10" id="KW-1207">Sterol metabolism</keyword>
<feature type="transmembrane region" description="Helical" evidence="14">
    <location>
        <begin position="63"/>
        <end position="84"/>
    </location>
</feature>
<feature type="transmembrane region" description="Helical" evidence="14">
    <location>
        <begin position="28"/>
        <end position="51"/>
    </location>
</feature>
<evidence type="ECO:0000256" key="13">
    <source>
        <dbReference type="PROSITE-ProRule" id="PRU01087"/>
    </source>
</evidence>
<dbReference type="GO" id="GO:0004769">
    <property type="term" value="F:steroid Delta-isomerase activity"/>
    <property type="evidence" value="ECO:0007669"/>
    <property type="project" value="TreeGrafter"/>
</dbReference>
<comment type="subcellular location">
    <subcellularLocation>
        <location evidence="1">Membrane</location>
        <topology evidence="1">Multi-pass membrane protein</topology>
    </subcellularLocation>
</comment>
<dbReference type="PANTHER" id="PTHR14207">
    <property type="entry name" value="STEROL ISOMERASE"/>
    <property type="match status" value="1"/>
</dbReference>
<evidence type="ECO:0000259" key="15">
    <source>
        <dbReference type="PROSITE" id="PS51751"/>
    </source>
</evidence>
<keyword evidence="8" id="KW-0443">Lipid metabolism</keyword>
<dbReference type="GO" id="GO:0047750">
    <property type="term" value="F:cholestenol delta-isomerase activity"/>
    <property type="evidence" value="ECO:0007669"/>
    <property type="project" value="InterPro"/>
</dbReference>
<feature type="transmembrane region" description="Helical" evidence="14">
    <location>
        <begin position="115"/>
        <end position="140"/>
    </location>
</feature>